<dbReference type="RefSeq" id="WP_265793237.1">
    <property type="nucleotide sequence ID" value="NZ_JAPIUZ010000006.1"/>
</dbReference>
<proteinExistence type="predicted"/>
<dbReference type="EMBL" id="JAPIUZ010000006">
    <property type="protein sequence ID" value="MCX2564475.1"/>
    <property type="molecule type" value="Genomic_DNA"/>
</dbReference>
<comment type="caution">
    <text evidence="1">The sequence shown here is derived from an EMBL/GenBank/DDBJ whole genome shotgun (WGS) entry which is preliminary data.</text>
</comment>
<organism evidence="1 2">
    <name type="scientific">Acetobacter thailandicus</name>
    <dbReference type="NCBI Taxonomy" id="1502842"/>
    <lineage>
        <taxon>Bacteria</taxon>
        <taxon>Pseudomonadati</taxon>
        <taxon>Pseudomonadota</taxon>
        <taxon>Alphaproteobacteria</taxon>
        <taxon>Acetobacterales</taxon>
        <taxon>Acetobacteraceae</taxon>
        <taxon>Acetobacter</taxon>
    </lineage>
</organism>
<sequence length="156" mass="17690">MERKEEGGDGQAAALRDATLFQRQASLSTARLRWRGEEDRRVPLFVVAEENVPAQRNQSAAVFINFTLHSDLLQSWAESRVWYGPLVRHGRTCACCVNPFDIDQLLAKIFRDRATGQCCFFTQVFLICEKNVINEVCDMVVQSRVVSGMYGLKDSL</sequence>
<name>A0ABT3QGQ8_9PROT</name>
<dbReference type="Proteomes" id="UP001301152">
    <property type="component" value="Unassembled WGS sequence"/>
</dbReference>
<evidence type="ECO:0000313" key="1">
    <source>
        <dbReference type="EMBL" id="MCX2564475.1"/>
    </source>
</evidence>
<reference evidence="1 2" key="1">
    <citation type="submission" date="2022-11" db="EMBL/GenBank/DDBJ databases">
        <title>Genome sequencing of Acetobacter type strain.</title>
        <authorList>
            <person name="Heo J."/>
            <person name="Lee D."/>
            <person name="Han B.-H."/>
            <person name="Hong S.-B."/>
            <person name="Kwon S.-W."/>
        </authorList>
    </citation>
    <scope>NUCLEOTIDE SEQUENCE [LARGE SCALE GENOMIC DNA]</scope>
    <source>
        <strain evidence="1 2">KACC 21253</strain>
    </source>
</reference>
<evidence type="ECO:0000313" key="2">
    <source>
        <dbReference type="Proteomes" id="UP001301152"/>
    </source>
</evidence>
<keyword evidence="2" id="KW-1185">Reference proteome</keyword>
<protein>
    <submittedName>
        <fullName evidence="1">Uncharacterized protein</fullName>
    </submittedName>
</protein>
<gene>
    <name evidence="1" type="ORF">OQ497_10970</name>
</gene>
<accession>A0ABT3QGQ8</accession>